<evidence type="ECO:0000313" key="2">
    <source>
        <dbReference type="Proteomes" id="UP001141183"/>
    </source>
</evidence>
<organism evidence="1 2">
    <name type="scientific">Clostridium tertium</name>
    <dbReference type="NCBI Taxonomy" id="1559"/>
    <lineage>
        <taxon>Bacteria</taxon>
        <taxon>Bacillati</taxon>
        <taxon>Bacillota</taxon>
        <taxon>Clostridia</taxon>
        <taxon>Eubacteriales</taxon>
        <taxon>Clostridiaceae</taxon>
        <taxon>Clostridium</taxon>
    </lineage>
</organism>
<protein>
    <submittedName>
        <fullName evidence="1">YmfQ family protein</fullName>
    </submittedName>
</protein>
<proteinExistence type="predicted"/>
<name>A0A9X3XN81_9CLOT</name>
<dbReference type="RefSeq" id="WP_272470781.1">
    <property type="nucleotide sequence ID" value="NZ_JAMRYU010000032.1"/>
</dbReference>
<keyword evidence="2" id="KW-1185">Reference proteome</keyword>
<dbReference type="Pfam" id="PF10076">
    <property type="entry name" value="Phage_Mu_Gp48"/>
    <property type="match status" value="1"/>
</dbReference>
<dbReference type="Proteomes" id="UP001141183">
    <property type="component" value="Unassembled WGS sequence"/>
</dbReference>
<sequence length="203" mass="23675">MYGNNKYGTIEYSRNSSSNNIDEKYRIDLMKYLPYYYQTSEIMKSIQNSNSIEVGNFRYSIEDYINQFFVESATWGLNRLEGIFNIQTDINKSYEERREILKAKLRGSGTVTKEMIKNVAQAFSGGEVEVIEDNPNYNFTIKFIGVKGIPKNMQGLIEAIEDIKPAHLGYSFSYTYTTWDLLKSNLTWNKANLKTWNELKTYE</sequence>
<comment type="caution">
    <text evidence="1">The sequence shown here is derived from an EMBL/GenBank/DDBJ whole genome shotgun (WGS) entry which is preliminary data.</text>
</comment>
<accession>A0A9X3XN81</accession>
<reference evidence="1" key="1">
    <citation type="submission" date="2022-05" db="EMBL/GenBank/DDBJ databases">
        <title>Draft genome sequence of Clostridium tertium strain CP3 isolated from Peru.</title>
        <authorList>
            <person name="Hurtado R."/>
            <person name="Lima L."/>
            <person name="Sousa T."/>
            <person name="Jaiswal A.K."/>
            <person name="Tiwari S."/>
            <person name="Maturrano L."/>
            <person name="Brenig B."/>
            <person name="Azevedo V."/>
        </authorList>
    </citation>
    <scope>NUCLEOTIDE SEQUENCE</scope>
    <source>
        <strain evidence="1">CP3</strain>
    </source>
</reference>
<gene>
    <name evidence="1" type="ORF">NE398_20140</name>
</gene>
<evidence type="ECO:0000313" key="1">
    <source>
        <dbReference type="EMBL" id="MDC4242445.1"/>
    </source>
</evidence>
<dbReference type="AlphaFoldDB" id="A0A9X3XN81"/>
<dbReference type="InterPro" id="IPR018755">
    <property type="entry name" value="Phage_Mu_Gp48"/>
</dbReference>
<dbReference type="EMBL" id="JAMRYU010000032">
    <property type="protein sequence ID" value="MDC4242445.1"/>
    <property type="molecule type" value="Genomic_DNA"/>
</dbReference>